<comment type="caution">
    <text evidence="2">The sequence shown here is derived from an EMBL/GenBank/DDBJ whole genome shotgun (WGS) entry which is preliminary data.</text>
</comment>
<keyword evidence="1" id="KW-0812">Transmembrane</keyword>
<feature type="transmembrane region" description="Helical" evidence="1">
    <location>
        <begin position="39"/>
        <end position="59"/>
    </location>
</feature>
<sequence>MYKMFIVLGAVLLLVGLIGTLFGKLPGDIRFSKGNVTFYFPIMTSIIISILLSFVFYLINKFR</sequence>
<protein>
    <submittedName>
        <fullName evidence="2">DUF2905 domain-containing protein</fullName>
    </submittedName>
</protein>
<gene>
    <name evidence="2" type="ORF">P5G51_008720</name>
</gene>
<dbReference type="EMBL" id="JAROCA020000001">
    <property type="protein sequence ID" value="MDY0405469.1"/>
    <property type="molecule type" value="Genomic_DNA"/>
</dbReference>
<dbReference type="PANTHER" id="PTHR36443">
    <property type="entry name" value="BSR5223 PROTEIN"/>
    <property type="match status" value="1"/>
</dbReference>
<keyword evidence="3" id="KW-1185">Reference proteome</keyword>
<keyword evidence="1" id="KW-0472">Membrane</keyword>
<dbReference type="PANTHER" id="PTHR36443:SF1">
    <property type="entry name" value="BSR5223 PROTEIN"/>
    <property type="match status" value="1"/>
</dbReference>
<dbReference type="Proteomes" id="UP001228376">
    <property type="component" value="Unassembled WGS sequence"/>
</dbReference>
<organism evidence="2 3">
    <name type="scientific">Tigheibacillus jepli</name>
    <dbReference type="NCBI Taxonomy" id="3035914"/>
    <lineage>
        <taxon>Bacteria</taxon>
        <taxon>Bacillati</taxon>
        <taxon>Bacillota</taxon>
        <taxon>Bacilli</taxon>
        <taxon>Bacillales</taxon>
        <taxon>Bacillaceae</taxon>
        <taxon>Tigheibacillus</taxon>
    </lineage>
</organism>
<reference evidence="2 3" key="1">
    <citation type="submission" date="2023-10" db="EMBL/GenBank/DDBJ databases">
        <title>179-bfca-hs.</title>
        <authorList>
            <person name="Miliotis G."/>
            <person name="Sengupta P."/>
            <person name="Hameed A."/>
            <person name="Chuvochina M."/>
            <person name="Mcdonagh F."/>
            <person name="Simpson A.C."/>
            <person name="Singh N.K."/>
            <person name="Rekha P.D."/>
            <person name="Raman K."/>
            <person name="Hugenholtz P."/>
            <person name="Venkateswaran K."/>
        </authorList>
    </citation>
    <scope>NUCLEOTIDE SEQUENCE [LARGE SCALE GENOMIC DNA]</scope>
    <source>
        <strain evidence="2 3">179-BFC-A-HS</strain>
    </source>
</reference>
<accession>A0ABU5CGL2</accession>
<evidence type="ECO:0000313" key="2">
    <source>
        <dbReference type="EMBL" id="MDY0405469.1"/>
    </source>
</evidence>
<dbReference type="InterPro" id="IPR021320">
    <property type="entry name" value="DUF2905"/>
</dbReference>
<name>A0ABU5CGL2_9BACI</name>
<dbReference type="RefSeq" id="WP_306065570.1">
    <property type="nucleotide sequence ID" value="NZ_JAROCA020000001.1"/>
</dbReference>
<keyword evidence="1" id="KW-1133">Transmembrane helix</keyword>
<proteinExistence type="predicted"/>
<dbReference type="Pfam" id="PF11146">
    <property type="entry name" value="DUF2905"/>
    <property type="match status" value="1"/>
</dbReference>
<evidence type="ECO:0000256" key="1">
    <source>
        <dbReference type="SAM" id="Phobius"/>
    </source>
</evidence>
<evidence type="ECO:0000313" key="3">
    <source>
        <dbReference type="Proteomes" id="UP001228376"/>
    </source>
</evidence>